<name>A0A4C1WUX2_EUMVA</name>
<evidence type="ECO:0000256" key="1">
    <source>
        <dbReference type="SAM" id="MobiDB-lite"/>
    </source>
</evidence>
<accession>A0A4C1WUX2</accession>
<gene>
    <name evidence="2" type="ORF">EVAR_43091_1</name>
</gene>
<protein>
    <submittedName>
        <fullName evidence="2">Uncharacterized protein</fullName>
    </submittedName>
</protein>
<keyword evidence="3" id="KW-1185">Reference proteome</keyword>
<proteinExistence type="predicted"/>
<evidence type="ECO:0000313" key="2">
    <source>
        <dbReference type="EMBL" id="GBP55336.1"/>
    </source>
</evidence>
<dbReference type="AlphaFoldDB" id="A0A4C1WUX2"/>
<dbReference type="EMBL" id="BGZK01000665">
    <property type="protein sequence ID" value="GBP55336.1"/>
    <property type="molecule type" value="Genomic_DNA"/>
</dbReference>
<evidence type="ECO:0000313" key="3">
    <source>
        <dbReference type="Proteomes" id="UP000299102"/>
    </source>
</evidence>
<comment type="caution">
    <text evidence="2">The sequence shown here is derived from an EMBL/GenBank/DDBJ whole genome shotgun (WGS) entry which is preliminary data.</text>
</comment>
<sequence>MVKAFDVFGKSDSEVVENEHVSHAFGDLEKSSLDEGSEDDDSLQLQSFSRCFIRLRSECVDCSKPTAEAIQSLQGKRHLLCLSVANIQNPTCYQKPQDGKSEILQPSARCNEKT</sequence>
<reference evidence="2 3" key="1">
    <citation type="journal article" date="2019" name="Commun. Biol.">
        <title>The bagworm genome reveals a unique fibroin gene that provides high tensile strength.</title>
        <authorList>
            <person name="Kono N."/>
            <person name="Nakamura H."/>
            <person name="Ohtoshi R."/>
            <person name="Tomita M."/>
            <person name="Numata K."/>
            <person name="Arakawa K."/>
        </authorList>
    </citation>
    <scope>NUCLEOTIDE SEQUENCE [LARGE SCALE GENOMIC DNA]</scope>
</reference>
<feature type="region of interest" description="Disordered" evidence="1">
    <location>
        <begin position="95"/>
        <end position="114"/>
    </location>
</feature>
<organism evidence="2 3">
    <name type="scientific">Eumeta variegata</name>
    <name type="common">Bagworm moth</name>
    <name type="synonym">Eumeta japonica</name>
    <dbReference type="NCBI Taxonomy" id="151549"/>
    <lineage>
        <taxon>Eukaryota</taxon>
        <taxon>Metazoa</taxon>
        <taxon>Ecdysozoa</taxon>
        <taxon>Arthropoda</taxon>
        <taxon>Hexapoda</taxon>
        <taxon>Insecta</taxon>
        <taxon>Pterygota</taxon>
        <taxon>Neoptera</taxon>
        <taxon>Endopterygota</taxon>
        <taxon>Lepidoptera</taxon>
        <taxon>Glossata</taxon>
        <taxon>Ditrysia</taxon>
        <taxon>Tineoidea</taxon>
        <taxon>Psychidae</taxon>
        <taxon>Oiketicinae</taxon>
        <taxon>Eumeta</taxon>
    </lineage>
</organism>
<dbReference type="Proteomes" id="UP000299102">
    <property type="component" value="Unassembled WGS sequence"/>
</dbReference>